<evidence type="ECO:0000256" key="5">
    <source>
        <dbReference type="ARBA" id="ARBA00022723"/>
    </source>
</evidence>
<comment type="subcellular location">
    <subcellularLocation>
        <location evidence="1">Cytoplasm</location>
    </subcellularLocation>
</comment>
<dbReference type="CDD" id="cd07153">
    <property type="entry name" value="Fur_like"/>
    <property type="match status" value="1"/>
</dbReference>
<dbReference type="STRING" id="1413211.U473_00980"/>
<dbReference type="RefSeq" id="WP_068722548.1">
    <property type="nucleotide sequence ID" value="NZ_LSKU01000001.1"/>
</dbReference>
<keyword evidence="13" id="KW-1185">Reference proteome</keyword>
<dbReference type="FunFam" id="1.10.10.10:FF:000007">
    <property type="entry name" value="Ferric uptake regulation protein"/>
    <property type="match status" value="1"/>
</dbReference>
<keyword evidence="7" id="KW-0805">Transcription regulation</keyword>
<dbReference type="Proteomes" id="UP000070352">
    <property type="component" value="Unassembled WGS sequence"/>
</dbReference>
<dbReference type="SUPFAM" id="SSF46785">
    <property type="entry name" value="Winged helix' DNA-binding domain"/>
    <property type="match status" value="1"/>
</dbReference>
<dbReference type="PANTHER" id="PTHR33202:SF8">
    <property type="entry name" value="PEROXIDE-RESPONSIVE REPRESSOR PERR"/>
    <property type="match status" value="1"/>
</dbReference>
<dbReference type="AlphaFoldDB" id="A0A135L1K1"/>
<evidence type="ECO:0000313" key="13">
    <source>
        <dbReference type="Proteomes" id="UP000070352"/>
    </source>
</evidence>
<dbReference type="GO" id="GO:1900376">
    <property type="term" value="P:regulation of secondary metabolite biosynthetic process"/>
    <property type="evidence" value="ECO:0007669"/>
    <property type="project" value="TreeGrafter"/>
</dbReference>
<evidence type="ECO:0000313" key="12">
    <source>
        <dbReference type="EMBL" id="KXG42777.1"/>
    </source>
</evidence>
<evidence type="ECO:0000256" key="9">
    <source>
        <dbReference type="ARBA" id="ARBA00023163"/>
    </source>
</evidence>
<sequence length="142" mass="16165">MMPNTSLKKALDHLKSQGIRMTPQRHAILSYLCQTMSHPTADEIYKTLEKKFPNMSVATVYNNLRVFKESGLIRELPFGDDSSRFEANVSEHYHIICKNCGHIEDFTYPCITDIEEIAAKATGFKIDSHCVELHGLCVECQK</sequence>
<protein>
    <recommendedName>
        <fullName evidence="14">Fur family transcriptional regulator</fullName>
    </recommendedName>
</protein>
<dbReference type="GO" id="GO:0045892">
    <property type="term" value="P:negative regulation of DNA-templated transcription"/>
    <property type="evidence" value="ECO:0007669"/>
    <property type="project" value="TreeGrafter"/>
</dbReference>
<keyword evidence="4" id="KW-0678">Repressor</keyword>
<evidence type="ECO:0000256" key="8">
    <source>
        <dbReference type="ARBA" id="ARBA00023125"/>
    </source>
</evidence>
<feature type="binding site" evidence="10">
    <location>
        <position position="137"/>
    </location>
    <ligand>
        <name>Zn(2+)</name>
        <dbReference type="ChEBI" id="CHEBI:29105"/>
    </ligand>
</feature>
<dbReference type="InterPro" id="IPR036390">
    <property type="entry name" value="WH_DNA-bd_sf"/>
</dbReference>
<dbReference type="PANTHER" id="PTHR33202">
    <property type="entry name" value="ZINC UPTAKE REGULATION PROTEIN"/>
    <property type="match status" value="1"/>
</dbReference>
<dbReference type="Gene3D" id="3.30.1490.190">
    <property type="match status" value="1"/>
</dbReference>
<comment type="cofactor">
    <cofactor evidence="10">
        <name>Zn(2+)</name>
        <dbReference type="ChEBI" id="CHEBI:29105"/>
    </cofactor>
    <text evidence="10">Binds 1 zinc ion per subunit.</text>
</comment>
<keyword evidence="11" id="KW-0408">Iron</keyword>
<dbReference type="EMBL" id="LSKU01000001">
    <property type="protein sequence ID" value="KXG42777.1"/>
    <property type="molecule type" value="Genomic_DNA"/>
</dbReference>
<dbReference type="GO" id="GO:0000976">
    <property type="term" value="F:transcription cis-regulatory region binding"/>
    <property type="evidence" value="ECO:0007669"/>
    <property type="project" value="TreeGrafter"/>
</dbReference>
<evidence type="ECO:0000256" key="1">
    <source>
        <dbReference type="ARBA" id="ARBA00004496"/>
    </source>
</evidence>
<comment type="cofactor">
    <cofactor evidence="11">
        <name>Mn(2+)</name>
        <dbReference type="ChEBI" id="CHEBI:29035"/>
    </cofactor>
    <cofactor evidence="11">
        <name>Fe(2+)</name>
        <dbReference type="ChEBI" id="CHEBI:29033"/>
    </cofactor>
    <text evidence="11">Binds 1 Mn(2+) or Fe(2+) ion per subunit.</text>
</comment>
<evidence type="ECO:0000256" key="11">
    <source>
        <dbReference type="PIRSR" id="PIRSR602481-2"/>
    </source>
</evidence>
<evidence type="ECO:0000256" key="3">
    <source>
        <dbReference type="ARBA" id="ARBA00022490"/>
    </source>
</evidence>
<proteinExistence type="inferred from homology"/>
<evidence type="ECO:0008006" key="14">
    <source>
        <dbReference type="Google" id="ProtNLM"/>
    </source>
</evidence>
<dbReference type="GO" id="GO:0008270">
    <property type="term" value="F:zinc ion binding"/>
    <property type="evidence" value="ECO:0007669"/>
    <property type="project" value="TreeGrafter"/>
</dbReference>
<dbReference type="InterPro" id="IPR002481">
    <property type="entry name" value="FUR"/>
</dbReference>
<keyword evidence="8" id="KW-0238">DNA-binding</keyword>
<evidence type="ECO:0000256" key="4">
    <source>
        <dbReference type="ARBA" id="ARBA00022491"/>
    </source>
</evidence>
<dbReference type="Pfam" id="PF01475">
    <property type="entry name" value="FUR"/>
    <property type="match status" value="1"/>
</dbReference>
<keyword evidence="5 10" id="KW-0479">Metal-binding</keyword>
<evidence type="ECO:0000256" key="10">
    <source>
        <dbReference type="PIRSR" id="PIRSR602481-1"/>
    </source>
</evidence>
<dbReference type="InterPro" id="IPR043135">
    <property type="entry name" value="Fur_C"/>
</dbReference>
<feature type="binding site" evidence="10">
    <location>
        <position position="97"/>
    </location>
    <ligand>
        <name>Zn(2+)</name>
        <dbReference type="ChEBI" id="CHEBI:29105"/>
    </ligand>
</feature>
<evidence type="ECO:0000256" key="2">
    <source>
        <dbReference type="ARBA" id="ARBA00007957"/>
    </source>
</evidence>
<dbReference type="GO" id="GO:0005737">
    <property type="term" value="C:cytoplasm"/>
    <property type="evidence" value="ECO:0007669"/>
    <property type="project" value="UniProtKB-SubCell"/>
</dbReference>
<keyword evidence="3" id="KW-0963">Cytoplasm</keyword>
<reference evidence="12 13" key="1">
    <citation type="submission" date="2016-02" db="EMBL/GenBank/DDBJ databases">
        <title>Draft Genome for Tepidibacillus decaturensis nov. sp. Strain Z9, an Anaerobic, Moderately Thermophilic and Heterotrophic Bacterium from Deep Subsurface of the Illinois Basin, USA.</title>
        <authorList>
            <person name="Dong Y."/>
            <person name="Chang J.Y."/>
            <person name="Sanford R."/>
            <person name="Fouke B.W."/>
        </authorList>
    </citation>
    <scope>NUCLEOTIDE SEQUENCE [LARGE SCALE GENOMIC DNA]</scope>
    <source>
        <strain evidence="12 13">Z9</strain>
    </source>
</reference>
<dbReference type="InterPro" id="IPR036388">
    <property type="entry name" value="WH-like_DNA-bd_sf"/>
</dbReference>
<dbReference type="GO" id="GO:0003700">
    <property type="term" value="F:DNA-binding transcription factor activity"/>
    <property type="evidence" value="ECO:0007669"/>
    <property type="project" value="InterPro"/>
</dbReference>
<feature type="binding site" evidence="10">
    <location>
        <position position="140"/>
    </location>
    <ligand>
        <name>Zn(2+)</name>
        <dbReference type="ChEBI" id="CHEBI:29105"/>
    </ligand>
</feature>
<accession>A0A135L1K1</accession>
<keyword evidence="9" id="KW-0804">Transcription</keyword>
<feature type="binding site" evidence="10">
    <location>
        <position position="100"/>
    </location>
    <ligand>
        <name>Zn(2+)</name>
        <dbReference type="ChEBI" id="CHEBI:29105"/>
    </ligand>
</feature>
<name>A0A135L1K1_9BACI</name>
<gene>
    <name evidence="12" type="ORF">U473_00980</name>
</gene>
<dbReference type="Gene3D" id="1.10.10.10">
    <property type="entry name" value="Winged helix-like DNA-binding domain superfamily/Winged helix DNA-binding domain"/>
    <property type="match status" value="1"/>
</dbReference>
<comment type="similarity">
    <text evidence="2">Belongs to the Fur family.</text>
</comment>
<feature type="binding site" evidence="11">
    <location>
        <position position="129"/>
    </location>
    <ligand>
        <name>Fe cation</name>
        <dbReference type="ChEBI" id="CHEBI:24875"/>
    </ligand>
</feature>
<evidence type="ECO:0000256" key="6">
    <source>
        <dbReference type="ARBA" id="ARBA00022833"/>
    </source>
</evidence>
<comment type="caution">
    <text evidence="12">The sequence shown here is derived from an EMBL/GenBank/DDBJ whole genome shotgun (WGS) entry which is preliminary data.</text>
</comment>
<evidence type="ECO:0000256" key="7">
    <source>
        <dbReference type="ARBA" id="ARBA00023015"/>
    </source>
</evidence>
<organism evidence="12 13">
    <name type="scientific">Tepidibacillus decaturensis</name>
    <dbReference type="NCBI Taxonomy" id="1413211"/>
    <lineage>
        <taxon>Bacteria</taxon>
        <taxon>Bacillati</taxon>
        <taxon>Bacillota</taxon>
        <taxon>Bacilli</taxon>
        <taxon>Bacillales</taxon>
        <taxon>Bacillaceae</taxon>
        <taxon>Tepidibacillus</taxon>
    </lineage>
</organism>
<keyword evidence="6 10" id="KW-0862">Zinc</keyword>